<gene>
    <name evidence="10 14" type="primary">thiE</name>
    <name evidence="14" type="ORF">ABS361_16240</name>
</gene>
<evidence type="ECO:0000256" key="10">
    <source>
        <dbReference type="HAMAP-Rule" id="MF_00097"/>
    </source>
</evidence>
<dbReference type="GO" id="GO:0005737">
    <property type="term" value="C:cytoplasm"/>
    <property type="evidence" value="ECO:0007669"/>
    <property type="project" value="TreeGrafter"/>
</dbReference>
<organism evidence="14">
    <name type="scientific">Methyloraptor flagellatus</name>
    <dbReference type="NCBI Taxonomy" id="3162530"/>
    <lineage>
        <taxon>Bacteria</taxon>
        <taxon>Pseudomonadati</taxon>
        <taxon>Pseudomonadota</taxon>
        <taxon>Alphaproteobacteria</taxon>
        <taxon>Hyphomicrobiales</taxon>
        <taxon>Ancalomicrobiaceae</taxon>
        <taxon>Methyloraptor</taxon>
    </lineage>
</organism>
<evidence type="ECO:0000256" key="5">
    <source>
        <dbReference type="ARBA" id="ARBA00022842"/>
    </source>
</evidence>
<evidence type="ECO:0000313" key="14">
    <source>
        <dbReference type="EMBL" id="XBY43615.1"/>
    </source>
</evidence>
<evidence type="ECO:0000256" key="4">
    <source>
        <dbReference type="ARBA" id="ARBA00022723"/>
    </source>
</evidence>
<feature type="binding site" evidence="10">
    <location>
        <begin position="193"/>
        <end position="194"/>
    </location>
    <ligand>
        <name>2-[(2R,5Z)-2-carboxy-4-methylthiazol-5(2H)-ylidene]ethyl phosphate</name>
        <dbReference type="ChEBI" id="CHEBI:62899"/>
    </ligand>
</feature>
<keyword evidence="6 10" id="KW-0784">Thiamine biosynthesis</keyword>
<dbReference type="GO" id="GO:0000287">
    <property type="term" value="F:magnesium ion binding"/>
    <property type="evidence" value="ECO:0007669"/>
    <property type="project" value="UniProtKB-UniRule"/>
</dbReference>
<evidence type="ECO:0000256" key="7">
    <source>
        <dbReference type="ARBA" id="ARBA00047334"/>
    </source>
</evidence>
<dbReference type="InterPro" id="IPR022998">
    <property type="entry name" value="ThiamineP_synth_TenI"/>
</dbReference>
<dbReference type="GO" id="GO:0009228">
    <property type="term" value="P:thiamine biosynthetic process"/>
    <property type="evidence" value="ECO:0007669"/>
    <property type="project" value="UniProtKB-KW"/>
</dbReference>
<reference evidence="14" key="1">
    <citation type="submission" date="2024-06" db="EMBL/GenBank/DDBJ databases">
        <title>Methylostella associata gen. nov., sp. nov., a novel Ancalomicrobiaceae-affiliated facultatively methylotrophic bacteria that feed on methanotrophs of the genus Methylococcus.</title>
        <authorList>
            <person name="Saltykova V."/>
            <person name="Danilova O.V."/>
            <person name="Oshkin I.Y."/>
            <person name="Belova S.E."/>
            <person name="Pimenov N.V."/>
            <person name="Dedysh S.N."/>
        </authorList>
    </citation>
    <scope>NUCLEOTIDE SEQUENCE</scope>
    <source>
        <strain evidence="14">S20</strain>
    </source>
</reference>
<proteinExistence type="inferred from homology"/>
<dbReference type="SUPFAM" id="SSF51391">
    <property type="entry name" value="Thiamin phosphate synthase"/>
    <property type="match status" value="1"/>
</dbReference>
<keyword evidence="5 10" id="KW-0460">Magnesium</keyword>
<feature type="binding site" evidence="10">
    <location>
        <position position="114"/>
    </location>
    <ligand>
        <name>4-amino-2-methyl-5-(diphosphooxymethyl)pyrimidine</name>
        <dbReference type="ChEBI" id="CHEBI:57841"/>
    </ligand>
</feature>
<dbReference type="RefSeq" id="WP_407048715.1">
    <property type="nucleotide sequence ID" value="NZ_CP158568.1"/>
</dbReference>
<dbReference type="InterPro" id="IPR013785">
    <property type="entry name" value="Aldolase_TIM"/>
</dbReference>
<dbReference type="FunFam" id="3.20.20.70:FF:000096">
    <property type="entry name" value="Thiamine-phosphate synthase"/>
    <property type="match status" value="1"/>
</dbReference>
<dbReference type="GO" id="GO:0009229">
    <property type="term" value="P:thiamine diphosphate biosynthetic process"/>
    <property type="evidence" value="ECO:0007669"/>
    <property type="project" value="UniProtKB-UniRule"/>
</dbReference>
<comment type="catalytic activity">
    <reaction evidence="7 10 11">
        <text>4-methyl-5-(2-phosphooxyethyl)-thiazole + 4-amino-2-methyl-5-(diphosphooxymethyl)pyrimidine + H(+) = thiamine phosphate + diphosphate</text>
        <dbReference type="Rhea" id="RHEA:22328"/>
        <dbReference type="ChEBI" id="CHEBI:15378"/>
        <dbReference type="ChEBI" id="CHEBI:33019"/>
        <dbReference type="ChEBI" id="CHEBI:37575"/>
        <dbReference type="ChEBI" id="CHEBI:57841"/>
        <dbReference type="ChEBI" id="CHEBI:58296"/>
        <dbReference type="EC" id="2.5.1.3"/>
    </reaction>
</comment>
<dbReference type="PANTHER" id="PTHR20857:SF15">
    <property type="entry name" value="THIAMINE-PHOSPHATE SYNTHASE"/>
    <property type="match status" value="1"/>
</dbReference>
<feature type="binding site" evidence="10">
    <location>
        <position position="95"/>
    </location>
    <ligand>
        <name>Mg(2+)</name>
        <dbReference type="ChEBI" id="CHEBI:18420"/>
    </ligand>
</feature>
<evidence type="ECO:0000256" key="9">
    <source>
        <dbReference type="ARBA" id="ARBA00047883"/>
    </source>
</evidence>
<dbReference type="CDD" id="cd00564">
    <property type="entry name" value="TMP_TenI"/>
    <property type="match status" value="1"/>
</dbReference>
<keyword evidence="4 10" id="KW-0479">Metal-binding</keyword>
<feature type="binding site" evidence="10">
    <location>
        <position position="75"/>
    </location>
    <ligand>
        <name>4-amino-2-methyl-5-(diphosphooxymethyl)pyrimidine</name>
        <dbReference type="ChEBI" id="CHEBI:57841"/>
    </ligand>
</feature>
<feature type="binding site" evidence="10">
    <location>
        <position position="76"/>
    </location>
    <ligand>
        <name>Mg(2+)</name>
        <dbReference type="ChEBI" id="CHEBI:18420"/>
    </ligand>
</feature>
<accession>A0AAU7X7Q2</accession>
<keyword evidence="3 10" id="KW-0808">Transferase</keyword>
<evidence type="ECO:0000256" key="11">
    <source>
        <dbReference type="RuleBase" id="RU003826"/>
    </source>
</evidence>
<protein>
    <recommendedName>
        <fullName evidence="10">Thiamine-phosphate synthase</fullName>
        <shortName evidence="10">TP synthase</shortName>
        <shortName evidence="10">TPS</shortName>
        <ecNumber evidence="10">2.5.1.3</ecNumber>
    </recommendedName>
    <alternativeName>
        <fullName evidence="10">Thiamine-phosphate pyrophosphorylase</fullName>
        <shortName evidence="10">TMP pyrophosphorylase</shortName>
        <shortName evidence="10">TMP-PPase</shortName>
    </alternativeName>
</protein>
<comment type="catalytic activity">
    <reaction evidence="8 10 11">
        <text>2-(2-carboxy-4-methylthiazol-5-yl)ethyl phosphate + 4-amino-2-methyl-5-(diphosphooxymethyl)pyrimidine + 2 H(+) = thiamine phosphate + CO2 + diphosphate</text>
        <dbReference type="Rhea" id="RHEA:47848"/>
        <dbReference type="ChEBI" id="CHEBI:15378"/>
        <dbReference type="ChEBI" id="CHEBI:16526"/>
        <dbReference type="ChEBI" id="CHEBI:33019"/>
        <dbReference type="ChEBI" id="CHEBI:37575"/>
        <dbReference type="ChEBI" id="CHEBI:57841"/>
        <dbReference type="ChEBI" id="CHEBI:62890"/>
        <dbReference type="EC" id="2.5.1.3"/>
    </reaction>
</comment>
<dbReference type="EMBL" id="CP158568">
    <property type="protein sequence ID" value="XBY43615.1"/>
    <property type="molecule type" value="Genomic_DNA"/>
</dbReference>
<evidence type="ECO:0000256" key="6">
    <source>
        <dbReference type="ARBA" id="ARBA00022977"/>
    </source>
</evidence>
<comment type="caution">
    <text evidence="10">Lacks conserved residue(s) required for the propagation of feature annotation.</text>
</comment>
<evidence type="ECO:0000256" key="2">
    <source>
        <dbReference type="ARBA" id="ARBA00005165"/>
    </source>
</evidence>
<evidence type="ECO:0000256" key="8">
    <source>
        <dbReference type="ARBA" id="ARBA00047851"/>
    </source>
</evidence>
<dbReference type="Gene3D" id="3.20.20.70">
    <property type="entry name" value="Aldolase class I"/>
    <property type="match status" value="1"/>
</dbReference>
<dbReference type="EC" id="2.5.1.3" evidence="10"/>
<feature type="binding site" evidence="10">
    <location>
        <begin position="142"/>
        <end position="144"/>
    </location>
    <ligand>
        <name>2-[(2R,5Z)-2-carboxy-4-methylthiazol-5(2H)-ylidene]ethyl phosphate</name>
        <dbReference type="ChEBI" id="CHEBI:62899"/>
    </ligand>
</feature>
<comment type="pathway">
    <text evidence="2 10 12">Cofactor biosynthesis; thiamine diphosphate biosynthesis; thiamine phosphate from 4-amino-2-methyl-5-diphosphomethylpyrimidine and 4-methyl-5-(2-phosphoethyl)-thiazole: step 1/1.</text>
</comment>
<feature type="domain" description="Thiamine phosphate synthase/TenI" evidence="13">
    <location>
        <begin position="13"/>
        <end position="196"/>
    </location>
</feature>
<dbReference type="Pfam" id="PF02581">
    <property type="entry name" value="TMP-TENI"/>
    <property type="match status" value="1"/>
</dbReference>
<dbReference type="AlphaFoldDB" id="A0AAU7X7Q2"/>
<dbReference type="GO" id="GO:0004789">
    <property type="term" value="F:thiamine-phosphate diphosphorylase activity"/>
    <property type="evidence" value="ECO:0007669"/>
    <property type="project" value="UniProtKB-UniRule"/>
</dbReference>
<dbReference type="InterPro" id="IPR034291">
    <property type="entry name" value="TMP_synthase"/>
</dbReference>
<dbReference type="HAMAP" id="MF_00097">
    <property type="entry name" value="TMP_synthase"/>
    <property type="match status" value="1"/>
</dbReference>
<dbReference type="InterPro" id="IPR036206">
    <property type="entry name" value="ThiamineP_synth_sf"/>
</dbReference>
<comment type="cofactor">
    <cofactor evidence="10">
        <name>Mg(2+)</name>
        <dbReference type="ChEBI" id="CHEBI:18420"/>
    </cofactor>
    <text evidence="10">Binds 1 Mg(2+) ion per subunit.</text>
</comment>
<dbReference type="PANTHER" id="PTHR20857">
    <property type="entry name" value="THIAMINE-PHOSPHATE PYROPHOSPHORYLASE"/>
    <property type="match status" value="1"/>
</dbReference>
<dbReference type="KEGG" id="mflg:ABS361_16240"/>
<evidence type="ECO:0000256" key="3">
    <source>
        <dbReference type="ARBA" id="ARBA00022679"/>
    </source>
</evidence>
<evidence type="ECO:0000256" key="1">
    <source>
        <dbReference type="ARBA" id="ARBA00003814"/>
    </source>
</evidence>
<comment type="similarity">
    <text evidence="10 11">Belongs to the thiamine-phosphate synthase family.</text>
</comment>
<dbReference type="NCBIfam" id="TIGR00693">
    <property type="entry name" value="thiE"/>
    <property type="match status" value="1"/>
</dbReference>
<feature type="binding site" evidence="10">
    <location>
        <position position="145"/>
    </location>
    <ligand>
        <name>4-amino-2-methyl-5-(diphosphooxymethyl)pyrimidine</name>
        <dbReference type="ChEBI" id="CHEBI:57841"/>
    </ligand>
</feature>
<name>A0AAU7X7Q2_9HYPH</name>
<evidence type="ECO:0000259" key="13">
    <source>
        <dbReference type="Pfam" id="PF02581"/>
    </source>
</evidence>
<sequence>MPHQEKPRFDLSVYLVTDRRLAGHRGVVETVRRAIDGGVTLVQLRDPDAEGRALVEEARALVALLRPRGIPLIVNDRVDVALAAEADGVHVGQKDMHPADVRRLIGPDRILGLSVGSLAELDASAAALDLIDYLGTGPVRRTATKTDAGAAIGIAGLATVIEATTLPVVAIGGVDRTNTAAAVEAGASGVAVVSAVMAADDPAAAARLLAEEVARARRL</sequence>
<comment type="function">
    <text evidence="1 10">Condenses 4-methyl-5-(beta-hydroxyethyl)thiazole monophosphate (THZ-P) and 2-methyl-4-amino-5-hydroxymethyl pyrimidine pyrophosphate (HMP-PP) to form thiamine monophosphate (TMP).</text>
</comment>
<comment type="catalytic activity">
    <reaction evidence="9 10 11">
        <text>2-[(2R,5Z)-2-carboxy-4-methylthiazol-5(2H)-ylidene]ethyl phosphate + 4-amino-2-methyl-5-(diphosphooxymethyl)pyrimidine + 2 H(+) = thiamine phosphate + CO2 + diphosphate</text>
        <dbReference type="Rhea" id="RHEA:47844"/>
        <dbReference type="ChEBI" id="CHEBI:15378"/>
        <dbReference type="ChEBI" id="CHEBI:16526"/>
        <dbReference type="ChEBI" id="CHEBI:33019"/>
        <dbReference type="ChEBI" id="CHEBI:37575"/>
        <dbReference type="ChEBI" id="CHEBI:57841"/>
        <dbReference type="ChEBI" id="CHEBI:62899"/>
        <dbReference type="EC" id="2.5.1.3"/>
    </reaction>
</comment>
<evidence type="ECO:0000256" key="12">
    <source>
        <dbReference type="RuleBase" id="RU004253"/>
    </source>
</evidence>
<feature type="binding site" evidence="10">
    <location>
        <position position="173"/>
    </location>
    <ligand>
        <name>2-[(2R,5Z)-2-carboxy-4-methylthiazol-5(2H)-ylidene]ethyl phosphate</name>
        <dbReference type="ChEBI" id="CHEBI:62899"/>
    </ligand>
</feature>